<dbReference type="PANTHER" id="PTHR30126">
    <property type="entry name" value="HTH-TYPE TRANSCRIPTIONAL REGULATOR"/>
    <property type="match status" value="1"/>
</dbReference>
<evidence type="ECO:0000256" key="2">
    <source>
        <dbReference type="ARBA" id="ARBA00023015"/>
    </source>
</evidence>
<dbReference type="InterPro" id="IPR000847">
    <property type="entry name" value="LysR_HTH_N"/>
</dbReference>
<comment type="caution">
    <text evidence="6">The sequence shown here is derived from an EMBL/GenBank/DDBJ whole genome shotgun (WGS) entry which is preliminary data.</text>
</comment>
<dbReference type="GO" id="GO:0003700">
    <property type="term" value="F:DNA-binding transcription factor activity"/>
    <property type="evidence" value="ECO:0007669"/>
    <property type="project" value="InterPro"/>
</dbReference>
<dbReference type="Pfam" id="PF03466">
    <property type="entry name" value="LysR_substrate"/>
    <property type="match status" value="1"/>
</dbReference>
<evidence type="ECO:0000256" key="3">
    <source>
        <dbReference type="ARBA" id="ARBA00023125"/>
    </source>
</evidence>
<dbReference type="InterPro" id="IPR036390">
    <property type="entry name" value="WH_DNA-bd_sf"/>
</dbReference>
<dbReference type="Pfam" id="PF00126">
    <property type="entry name" value="HTH_1"/>
    <property type="match status" value="1"/>
</dbReference>
<dbReference type="AlphaFoldDB" id="A0A511DB74"/>
<name>A0A511DB74_9PSEU</name>
<reference evidence="6 7" key="1">
    <citation type="submission" date="2019-07" db="EMBL/GenBank/DDBJ databases">
        <title>Whole genome shotgun sequence of Pseudonocardia sulfidoxydans NBRC 16205.</title>
        <authorList>
            <person name="Hosoyama A."/>
            <person name="Uohara A."/>
            <person name="Ohji S."/>
            <person name="Ichikawa N."/>
        </authorList>
    </citation>
    <scope>NUCLEOTIDE SEQUENCE [LARGE SCALE GENOMIC DNA]</scope>
    <source>
        <strain evidence="6 7">NBRC 16205</strain>
    </source>
</reference>
<dbReference type="PANTHER" id="PTHR30126:SF39">
    <property type="entry name" value="HTH-TYPE TRANSCRIPTIONAL REGULATOR CYSL"/>
    <property type="match status" value="1"/>
</dbReference>
<proteinExistence type="inferred from homology"/>
<evidence type="ECO:0000259" key="5">
    <source>
        <dbReference type="PROSITE" id="PS50931"/>
    </source>
</evidence>
<sequence>MPGMTLTQLSAFVLVARLGSVKAAANALSVSEPAVSQALAALRKYLGDPLLVRSGNGMTMTAGGTRLLAIAAQMVALGAEAESAVRSAKGAPEQLRLVAPSPVVEFVAGPLGETFGARSSGTIEISSGVATTAEMGALVSQRLADVALGPHLGGERSMGLVSEPIFRARLVVLAAPDARFTGPPARWPWLVETSATDPDSDVGRMLRAARIPESSLSVFPTQTAAWDAAARGAGVAPGIAHLAVHHVRRRELTVLDLPGTPIDVVWHVSTLPVDRRSAAASSLRHFLSTPEAMKLLRAPGEGLAPARFRPPVYVTIWS</sequence>
<organism evidence="6 7">
    <name type="scientific">Pseudonocardia sulfidoxydans NBRC 16205</name>
    <dbReference type="NCBI Taxonomy" id="1223511"/>
    <lineage>
        <taxon>Bacteria</taxon>
        <taxon>Bacillati</taxon>
        <taxon>Actinomycetota</taxon>
        <taxon>Actinomycetes</taxon>
        <taxon>Pseudonocardiales</taxon>
        <taxon>Pseudonocardiaceae</taxon>
        <taxon>Pseudonocardia</taxon>
    </lineage>
</organism>
<protein>
    <submittedName>
        <fullName evidence="6">LysR family transcriptional regulator</fullName>
    </submittedName>
</protein>
<dbReference type="InterPro" id="IPR036388">
    <property type="entry name" value="WH-like_DNA-bd_sf"/>
</dbReference>
<keyword evidence="4" id="KW-0804">Transcription</keyword>
<comment type="similarity">
    <text evidence="1">Belongs to the LysR transcriptional regulatory family.</text>
</comment>
<dbReference type="EMBL" id="BJVJ01000003">
    <property type="protein sequence ID" value="GEL21633.1"/>
    <property type="molecule type" value="Genomic_DNA"/>
</dbReference>
<accession>A0A511DB74</accession>
<evidence type="ECO:0000313" key="6">
    <source>
        <dbReference type="EMBL" id="GEL21633.1"/>
    </source>
</evidence>
<keyword evidence="3" id="KW-0238">DNA-binding</keyword>
<dbReference type="SUPFAM" id="SSF53850">
    <property type="entry name" value="Periplasmic binding protein-like II"/>
    <property type="match status" value="1"/>
</dbReference>
<dbReference type="InterPro" id="IPR005119">
    <property type="entry name" value="LysR_subst-bd"/>
</dbReference>
<evidence type="ECO:0000313" key="7">
    <source>
        <dbReference type="Proteomes" id="UP000321685"/>
    </source>
</evidence>
<keyword evidence="2" id="KW-0805">Transcription regulation</keyword>
<gene>
    <name evidence="6" type="ORF">PSU4_05870</name>
</gene>
<dbReference type="SUPFAM" id="SSF46785">
    <property type="entry name" value="Winged helix' DNA-binding domain"/>
    <property type="match status" value="1"/>
</dbReference>
<dbReference type="PRINTS" id="PR00039">
    <property type="entry name" value="HTHLYSR"/>
</dbReference>
<evidence type="ECO:0000256" key="1">
    <source>
        <dbReference type="ARBA" id="ARBA00009437"/>
    </source>
</evidence>
<dbReference type="Gene3D" id="1.10.10.10">
    <property type="entry name" value="Winged helix-like DNA-binding domain superfamily/Winged helix DNA-binding domain"/>
    <property type="match status" value="1"/>
</dbReference>
<evidence type="ECO:0000256" key="4">
    <source>
        <dbReference type="ARBA" id="ARBA00023163"/>
    </source>
</evidence>
<dbReference type="GO" id="GO:0000976">
    <property type="term" value="F:transcription cis-regulatory region binding"/>
    <property type="evidence" value="ECO:0007669"/>
    <property type="project" value="TreeGrafter"/>
</dbReference>
<feature type="domain" description="HTH lysR-type" evidence="5">
    <location>
        <begin position="4"/>
        <end position="61"/>
    </location>
</feature>
<keyword evidence="7" id="KW-1185">Reference proteome</keyword>
<dbReference type="Proteomes" id="UP000321685">
    <property type="component" value="Unassembled WGS sequence"/>
</dbReference>
<dbReference type="PROSITE" id="PS50931">
    <property type="entry name" value="HTH_LYSR"/>
    <property type="match status" value="1"/>
</dbReference>